<feature type="chain" id="PRO_5022755746" description="LTXXQ motif protein" evidence="2">
    <location>
        <begin position="20"/>
        <end position="283"/>
    </location>
</feature>
<keyword evidence="4" id="KW-1185">Reference proteome</keyword>
<dbReference type="OrthoDB" id="263937at2"/>
<feature type="signal peptide" evidence="2">
    <location>
        <begin position="1"/>
        <end position="19"/>
    </location>
</feature>
<organism evidence="3 4">
    <name type="scientific">Bythopirellula goksoeyrii</name>
    <dbReference type="NCBI Taxonomy" id="1400387"/>
    <lineage>
        <taxon>Bacteria</taxon>
        <taxon>Pseudomonadati</taxon>
        <taxon>Planctomycetota</taxon>
        <taxon>Planctomycetia</taxon>
        <taxon>Pirellulales</taxon>
        <taxon>Lacipirellulaceae</taxon>
        <taxon>Bythopirellula</taxon>
    </lineage>
</organism>
<dbReference type="EMBL" id="CP042913">
    <property type="protein sequence ID" value="QEG36841.1"/>
    <property type="molecule type" value="Genomic_DNA"/>
</dbReference>
<dbReference type="KEGG" id="bgok:Pr1d_41780"/>
<keyword evidence="2" id="KW-0732">Signal</keyword>
<feature type="region of interest" description="Disordered" evidence="1">
    <location>
        <begin position="245"/>
        <end position="283"/>
    </location>
</feature>
<dbReference type="Proteomes" id="UP000323917">
    <property type="component" value="Chromosome"/>
</dbReference>
<evidence type="ECO:0000256" key="1">
    <source>
        <dbReference type="SAM" id="MobiDB-lite"/>
    </source>
</evidence>
<dbReference type="RefSeq" id="WP_148075145.1">
    <property type="nucleotide sequence ID" value="NZ_CP042913.1"/>
</dbReference>
<evidence type="ECO:0008006" key="5">
    <source>
        <dbReference type="Google" id="ProtNLM"/>
    </source>
</evidence>
<sequence precursor="true">MKYLLAILLLLNSTLPCLAQVVFQADMLQAQGVDMSDEDVRFRMWRQKMEPFVQVEFSFANRICRLDADQQKKMAAALGKVLDKSAEEAAQFIPPNNANRAGAWMAQPQQANMKREALVEQIEQAIEPLLNDEQQAIYRTELQARTEFRRETIVDNVLSMLDKRLAFTNDQSSAIRRDLLADDWVDDSPPPLHAFLQNAQYIPQLPDNCITPHLNKAQSMIYKGLQKVNWGQNDWEDNFGFGNSIQPIDDVKLPPASKEESETSTTEDSVSPDASNQADEEKQ</sequence>
<dbReference type="AlphaFoldDB" id="A0A5B9QRU4"/>
<evidence type="ECO:0000313" key="3">
    <source>
        <dbReference type="EMBL" id="QEG36841.1"/>
    </source>
</evidence>
<reference evidence="3 4" key="1">
    <citation type="submission" date="2019-08" db="EMBL/GenBank/DDBJ databases">
        <title>Deep-cultivation of Planctomycetes and their phenomic and genomic characterization uncovers novel biology.</title>
        <authorList>
            <person name="Wiegand S."/>
            <person name="Jogler M."/>
            <person name="Boedeker C."/>
            <person name="Pinto D."/>
            <person name="Vollmers J."/>
            <person name="Rivas-Marin E."/>
            <person name="Kohn T."/>
            <person name="Peeters S.H."/>
            <person name="Heuer A."/>
            <person name="Rast P."/>
            <person name="Oberbeckmann S."/>
            <person name="Bunk B."/>
            <person name="Jeske O."/>
            <person name="Meyerdierks A."/>
            <person name="Storesund J.E."/>
            <person name="Kallscheuer N."/>
            <person name="Luecker S."/>
            <person name="Lage O.M."/>
            <person name="Pohl T."/>
            <person name="Merkel B.J."/>
            <person name="Hornburger P."/>
            <person name="Mueller R.-W."/>
            <person name="Bruemmer F."/>
            <person name="Labrenz M."/>
            <person name="Spormann A.M."/>
            <person name="Op den Camp H."/>
            <person name="Overmann J."/>
            <person name="Amann R."/>
            <person name="Jetten M.S.M."/>
            <person name="Mascher T."/>
            <person name="Medema M.H."/>
            <person name="Devos D.P."/>
            <person name="Kaster A.-K."/>
            <person name="Ovreas L."/>
            <person name="Rohde M."/>
            <person name="Galperin M.Y."/>
            <person name="Jogler C."/>
        </authorList>
    </citation>
    <scope>NUCLEOTIDE SEQUENCE [LARGE SCALE GENOMIC DNA]</scope>
    <source>
        <strain evidence="3 4">Pr1d</strain>
    </source>
</reference>
<name>A0A5B9QRU4_9BACT</name>
<gene>
    <name evidence="3" type="ORF">Pr1d_41780</name>
</gene>
<protein>
    <recommendedName>
        <fullName evidence="5">LTXXQ motif protein</fullName>
    </recommendedName>
</protein>
<accession>A0A5B9QRU4</accession>
<evidence type="ECO:0000256" key="2">
    <source>
        <dbReference type="SAM" id="SignalP"/>
    </source>
</evidence>
<feature type="compositionally biased region" description="Basic and acidic residues" evidence="1">
    <location>
        <begin position="249"/>
        <end position="261"/>
    </location>
</feature>
<evidence type="ECO:0000313" key="4">
    <source>
        <dbReference type="Proteomes" id="UP000323917"/>
    </source>
</evidence>
<proteinExistence type="predicted"/>